<reference evidence="1" key="1">
    <citation type="submission" date="2022-01" db="EMBL/GenBank/DDBJ databases">
        <authorList>
            <person name="King R."/>
        </authorList>
    </citation>
    <scope>NUCLEOTIDE SEQUENCE</scope>
</reference>
<evidence type="ECO:0000313" key="2">
    <source>
        <dbReference type="Proteomes" id="UP001153709"/>
    </source>
</evidence>
<protein>
    <submittedName>
        <fullName evidence="1">Uncharacterized protein</fullName>
    </submittedName>
</protein>
<dbReference type="PANTHER" id="PTHR45749">
    <property type="match status" value="1"/>
</dbReference>
<accession>A0A9N9XCI7</accession>
<dbReference type="Proteomes" id="UP001153709">
    <property type="component" value="Chromosome 4"/>
</dbReference>
<dbReference type="PANTHER" id="PTHR45749:SF21">
    <property type="entry name" value="DUF4371 DOMAIN-CONTAINING PROTEIN"/>
    <property type="match status" value="1"/>
</dbReference>
<name>A0A9N9XCI7_DIABA</name>
<sequence>MDNNKIKCNEGSSSCKLVRIPSRSSFSSQSPNIVDSNADLHYVNDYDDVSSTCTEVSDKNVETEVPEDVTINQHKSRKRKACPKQRKRNFRKFLTNSGQKYTNVNGNLVQARSLGPSCNPYKGNTSIRGYNHAFYLENRDQKKIKVCRRFFISTIGVTKRCIRTVIKKTESGFISNDQTVKGGKPLCGHDETKESNGKGLFLEIVQLLKKYDLTFKVCLESVLKNCTDLNNYNQNDILRSVKNVRDVQKEVKGKPLCVIADGKTSDVTHHEQIAIIFRCIPKGSTFLGVRLIAFKRLNLTDTESISKPINST</sequence>
<gene>
    <name evidence="1" type="ORF">DIABBA_LOCUS7268</name>
</gene>
<keyword evidence="2" id="KW-1185">Reference proteome</keyword>
<organism evidence="1 2">
    <name type="scientific">Diabrotica balteata</name>
    <name type="common">Banded cucumber beetle</name>
    <dbReference type="NCBI Taxonomy" id="107213"/>
    <lineage>
        <taxon>Eukaryota</taxon>
        <taxon>Metazoa</taxon>
        <taxon>Ecdysozoa</taxon>
        <taxon>Arthropoda</taxon>
        <taxon>Hexapoda</taxon>
        <taxon>Insecta</taxon>
        <taxon>Pterygota</taxon>
        <taxon>Neoptera</taxon>
        <taxon>Endopterygota</taxon>
        <taxon>Coleoptera</taxon>
        <taxon>Polyphaga</taxon>
        <taxon>Cucujiformia</taxon>
        <taxon>Chrysomeloidea</taxon>
        <taxon>Chrysomelidae</taxon>
        <taxon>Galerucinae</taxon>
        <taxon>Diabroticina</taxon>
        <taxon>Diabroticites</taxon>
        <taxon>Diabrotica</taxon>
    </lineage>
</organism>
<dbReference type="OrthoDB" id="6774094at2759"/>
<evidence type="ECO:0000313" key="1">
    <source>
        <dbReference type="EMBL" id="CAG9833905.1"/>
    </source>
</evidence>
<dbReference type="AlphaFoldDB" id="A0A9N9XCI7"/>
<proteinExistence type="predicted"/>
<dbReference type="EMBL" id="OU898279">
    <property type="protein sequence ID" value="CAG9833905.1"/>
    <property type="molecule type" value="Genomic_DNA"/>
</dbReference>